<dbReference type="Proteomes" id="UP000382577">
    <property type="component" value="Unassembled WGS sequence"/>
</dbReference>
<evidence type="ECO:0000313" key="1">
    <source>
        <dbReference type="EMBL" id="VVD59244.1"/>
    </source>
</evidence>
<reference evidence="1 2" key="1">
    <citation type="submission" date="2019-08" db="EMBL/GenBank/DDBJ databases">
        <authorList>
            <person name="Peeters C."/>
        </authorList>
    </citation>
    <scope>NUCLEOTIDE SEQUENCE [LARGE SCALE GENOMIC DNA]</scope>
    <source>
        <strain evidence="1 2">LMG 31113</strain>
    </source>
</reference>
<protein>
    <submittedName>
        <fullName evidence="1">Uncharacterized protein</fullName>
    </submittedName>
</protein>
<proteinExistence type="predicted"/>
<gene>
    <name evidence="1" type="ORF">PFI31113_00013</name>
</gene>
<organism evidence="1 2">
    <name type="scientific">Pandoraea fibrosis</name>
    <dbReference type="NCBI Taxonomy" id="1891094"/>
    <lineage>
        <taxon>Bacteria</taxon>
        <taxon>Pseudomonadati</taxon>
        <taxon>Pseudomonadota</taxon>
        <taxon>Betaproteobacteria</taxon>
        <taxon>Burkholderiales</taxon>
        <taxon>Burkholderiaceae</taxon>
        <taxon>Pandoraea</taxon>
    </lineage>
</organism>
<dbReference type="EMBL" id="CABPRW010000001">
    <property type="protein sequence ID" value="VVD59244.1"/>
    <property type="molecule type" value="Genomic_DNA"/>
</dbReference>
<accession>A0A5E4R9K4</accession>
<evidence type="ECO:0000313" key="2">
    <source>
        <dbReference type="Proteomes" id="UP000382577"/>
    </source>
</evidence>
<sequence length="76" mass="7962">MMGMRGEPHPAPAPMSETALCKAAGNPQVRQDRDQTAFAKVQRQGVASIAKVNHGVGPISSRKRPLNAVASLGNTV</sequence>
<dbReference type="AlphaFoldDB" id="A0A5E4R9K4"/>
<name>A0A5E4R9K4_9BURK</name>